<keyword evidence="2" id="KW-0496">Mitochondrion</keyword>
<evidence type="ECO:0000256" key="1">
    <source>
        <dbReference type="SAM" id="Phobius"/>
    </source>
</evidence>
<reference evidence="2" key="1">
    <citation type="submission" date="2019-10" db="EMBL/GenBank/DDBJ databases">
        <title>The complete mitochondrial genome of a wild toxic mushroom, Russula subnigricans.</title>
        <authorList>
            <person name="Yu F."/>
        </authorList>
    </citation>
    <scope>NUCLEOTIDE SEQUENCE</scope>
    <source>
        <strain evidence="2">CX24</strain>
    </source>
</reference>
<keyword evidence="1" id="KW-0812">Transmembrane</keyword>
<dbReference type="GeneID" id="42894832"/>
<geneLocation type="mitochondrion" evidence="2"/>
<protein>
    <submittedName>
        <fullName evidence="2">Uncharacterized protein</fullName>
    </submittedName>
</protein>
<gene>
    <name evidence="2" type="primary">orf176</name>
</gene>
<keyword evidence="1" id="KW-0472">Membrane</keyword>
<keyword evidence="1" id="KW-1133">Transmembrane helix</keyword>
<organism evidence="2">
    <name type="scientific">Russula subnigricans</name>
    <dbReference type="NCBI Taxonomy" id="258989"/>
    <lineage>
        <taxon>Eukaryota</taxon>
        <taxon>Fungi</taxon>
        <taxon>Dikarya</taxon>
        <taxon>Basidiomycota</taxon>
        <taxon>Agaricomycotina</taxon>
        <taxon>Agaricomycetes</taxon>
        <taxon>Russulales</taxon>
        <taxon>Russulaceae</taxon>
        <taxon>Russula</taxon>
    </lineage>
</organism>
<dbReference type="EMBL" id="MN565028">
    <property type="protein sequence ID" value="QGK88086.1"/>
    <property type="molecule type" value="Genomic_DNA"/>
</dbReference>
<accession>A0A649WI07</accession>
<dbReference type="RefSeq" id="YP_009715280.1">
    <property type="nucleotide sequence ID" value="NC_045293.1"/>
</dbReference>
<evidence type="ECO:0000313" key="2">
    <source>
        <dbReference type="EMBL" id="QGK88086.1"/>
    </source>
</evidence>
<dbReference type="AlphaFoldDB" id="A0A649WI07"/>
<feature type="transmembrane region" description="Helical" evidence="1">
    <location>
        <begin position="12"/>
        <end position="32"/>
    </location>
</feature>
<name>A0A649WI07_9AGAM</name>
<proteinExistence type="predicted"/>
<sequence length="176" mass="20198">MNNNLLFDNELTYYSILIIGSGLILVCTLYYLNKSLNTAIPTQNIEALTHGEIEAIIQENAVTVGKMNSEDMDAIVDSETDTDVEFDYQDTFDNISRSDIEEILNDPDLFFMPNVDFDVCPIEELKFFEFTSLYAREIAEHSISDEEIMEFISWFSKEDLATNWINETFLAVITIV</sequence>